<dbReference type="Pfam" id="PF13238">
    <property type="entry name" value="AAA_18"/>
    <property type="match status" value="1"/>
</dbReference>
<gene>
    <name evidence="1" type="ORF">SAMN04488000_102657</name>
</gene>
<evidence type="ECO:0000313" key="2">
    <source>
        <dbReference type="Proteomes" id="UP000199503"/>
    </source>
</evidence>
<dbReference type="Gene3D" id="3.40.50.300">
    <property type="entry name" value="P-loop containing nucleotide triphosphate hydrolases"/>
    <property type="match status" value="1"/>
</dbReference>
<protein>
    <submittedName>
        <fullName evidence="1">Shikimate kinase</fullName>
    </submittedName>
</protein>
<evidence type="ECO:0000313" key="1">
    <source>
        <dbReference type="EMBL" id="SEQ36383.1"/>
    </source>
</evidence>
<dbReference type="RefSeq" id="WP_089912280.1">
    <property type="nucleotide sequence ID" value="NZ_FOFV01000002.1"/>
</dbReference>
<name>A0A1H9FFZ0_9PSEU</name>
<organism evidence="1 2">
    <name type="scientific">Lentzea albida</name>
    <dbReference type="NCBI Taxonomy" id="65499"/>
    <lineage>
        <taxon>Bacteria</taxon>
        <taxon>Bacillati</taxon>
        <taxon>Actinomycetota</taxon>
        <taxon>Actinomycetes</taxon>
        <taxon>Pseudonocardiales</taxon>
        <taxon>Pseudonocardiaceae</taxon>
        <taxon>Lentzea</taxon>
    </lineage>
</organism>
<dbReference type="OrthoDB" id="5019413at2"/>
<keyword evidence="1" id="KW-0808">Transferase</keyword>
<dbReference type="GO" id="GO:0016301">
    <property type="term" value="F:kinase activity"/>
    <property type="evidence" value="ECO:0007669"/>
    <property type="project" value="UniProtKB-KW"/>
</dbReference>
<keyword evidence="1" id="KW-0418">Kinase</keyword>
<proteinExistence type="predicted"/>
<dbReference type="AlphaFoldDB" id="A0A1H9FFZ0"/>
<dbReference type="InterPro" id="IPR027417">
    <property type="entry name" value="P-loop_NTPase"/>
</dbReference>
<dbReference type="EMBL" id="FOFV01000002">
    <property type="protein sequence ID" value="SEQ36383.1"/>
    <property type="molecule type" value="Genomic_DNA"/>
</dbReference>
<dbReference type="STRING" id="65499.SAMN04488000_102657"/>
<reference evidence="2" key="1">
    <citation type="submission" date="2016-10" db="EMBL/GenBank/DDBJ databases">
        <authorList>
            <person name="Varghese N."/>
            <person name="Submissions S."/>
        </authorList>
    </citation>
    <scope>NUCLEOTIDE SEQUENCE [LARGE SCALE GENOMIC DNA]</scope>
    <source>
        <strain evidence="2">DSM 44437</strain>
    </source>
</reference>
<keyword evidence="2" id="KW-1185">Reference proteome</keyword>
<sequence>MPVVLVTGMSGAGKSTALEALAQRGYRTVDTDYGDWIDRTGEPRWREDLVDALIAGHERSGEPLFLAGTVVNQAGFRARFDEVVLLSAPIATLLDRVATRTTNPFGGTEEDRERIIADTREVEPLLRASATVEIDTRLPPDVVADRLAALAGPPPRPA</sequence>
<dbReference type="Proteomes" id="UP000199503">
    <property type="component" value="Unassembled WGS sequence"/>
</dbReference>
<accession>A0A1H9FFZ0</accession>
<dbReference type="SUPFAM" id="SSF52540">
    <property type="entry name" value="P-loop containing nucleoside triphosphate hydrolases"/>
    <property type="match status" value="1"/>
</dbReference>